<dbReference type="AlphaFoldDB" id="A0A8H3F385"/>
<dbReference type="EMBL" id="CAJPDS010000018">
    <property type="protein sequence ID" value="CAF9916773.1"/>
    <property type="molecule type" value="Genomic_DNA"/>
</dbReference>
<feature type="region of interest" description="Disordered" evidence="1">
    <location>
        <begin position="611"/>
        <end position="645"/>
    </location>
</feature>
<keyword evidence="3" id="KW-1185">Reference proteome</keyword>
<reference evidence="2" key="1">
    <citation type="submission" date="2021-03" db="EMBL/GenBank/DDBJ databases">
        <authorList>
            <person name="Tagirdzhanova G."/>
        </authorList>
    </citation>
    <scope>NUCLEOTIDE SEQUENCE</scope>
</reference>
<evidence type="ECO:0000256" key="1">
    <source>
        <dbReference type="SAM" id="MobiDB-lite"/>
    </source>
</evidence>
<comment type="caution">
    <text evidence="2">The sequence shown here is derived from an EMBL/GenBank/DDBJ whole genome shotgun (WGS) entry which is preliminary data.</text>
</comment>
<organism evidence="2 3">
    <name type="scientific">Heterodermia speciosa</name>
    <dbReference type="NCBI Taxonomy" id="116794"/>
    <lineage>
        <taxon>Eukaryota</taxon>
        <taxon>Fungi</taxon>
        <taxon>Dikarya</taxon>
        <taxon>Ascomycota</taxon>
        <taxon>Pezizomycotina</taxon>
        <taxon>Lecanoromycetes</taxon>
        <taxon>OSLEUM clade</taxon>
        <taxon>Lecanoromycetidae</taxon>
        <taxon>Caliciales</taxon>
        <taxon>Physciaceae</taxon>
        <taxon>Heterodermia</taxon>
    </lineage>
</organism>
<evidence type="ECO:0000313" key="3">
    <source>
        <dbReference type="Proteomes" id="UP000664521"/>
    </source>
</evidence>
<sequence length="785" mass="90465">MSVKDHGKGNWYLLGRREQHLHSWKEWKDYPKNIAPRPQDSLFTSGSNKRRLTAHRHRNALLHSKEWRTRFFQISLKSITLASPTRDYSQNRLLYLLACKAWLALEPDLQLYEPLTIFEAATKAFDDFAKRSGRRRRCWAYHFKAMLMESNTMEMVNFSMFNFLPSHRSPRSLPSYHPSQWVNISIEEGHHHTKLYLRISIPKIIDQRMTRNLKYWKQAQFPRLQKEHSGSTNAVGSETSTDGEFNVVDVPTICHRLIAEWKTRAGRNKDWSLIPIRDLPKKDNLRGRERYNGRYAPFGTMNWLGHNILPINLFTAASLYEIPRYMLRSYRHNSAQSGLRALVHLQRGSKRKLKSYDHKNKPRYLDLPRKSKRDHASNIKEMIAESISLLQVAGHSDSEAVDTGVMTDDCQLYCPQTNGVFPPNLPAKGLISSESNTRAAGALSIPYESHIGAIVGGRFILRGLRSTKTCYDVHTANDLFTETAYTAKVYSIRGTKGKERKYRLTSLKRNASKGNCIASLDLDGRKWLFFAGGIEHVVETGSSNDASAWYGEEQYQHHFPVLSSRSTITYTSPRKSYASCLQAALSESKETNCVHEVSLESDDRIAMRKERLRDRQRNKRKQKRAAEAAARRVTDNEPAVPEQTNTSADENHFGLVFRVGPESTLDVNCFSEDAWHDKFLEYLSDTFYQTQNDASYAKVNERIWEYLIKDASMTLIPRCLEYLTLFQDLIRIINLKGKEMGFLNSEMMKRLLNFLDAKETIKLILTEAVLKDIESQSASRKRGNL</sequence>
<protein>
    <submittedName>
        <fullName evidence="2">Uncharacterized protein</fullName>
    </submittedName>
</protein>
<name>A0A8H3F385_9LECA</name>
<dbReference type="Proteomes" id="UP000664521">
    <property type="component" value="Unassembled WGS sequence"/>
</dbReference>
<dbReference type="OrthoDB" id="5403021at2759"/>
<feature type="compositionally biased region" description="Basic and acidic residues" evidence="1">
    <location>
        <begin position="624"/>
        <end position="635"/>
    </location>
</feature>
<gene>
    <name evidence="2" type="ORF">HETSPECPRED_003006</name>
</gene>
<accession>A0A8H3F385</accession>
<proteinExistence type="predicted"/>
<evidence type="ECO:0000313" key="2">
    <source>
        <dbReference type="EMBL" id="CAF9916773.1"/>
    </source>
</evidence>